<dbReference type="KEGG" id="vg:26638004"/>
<accession>A0A0A0Q0M7</accession>
<evidence type="ECO:0000313" key="2">
    <source>
        <dbReference type="Proteomes" id="UP000030739"/>
    </source>
</evidence>
<dbReference type="RefSeq" id="YP_009211532.1">
    <property type="nucleotide sequence ID" value="NC_028940.1"/>
</dbReference>
<reference evidence="1 2" key="1">
    <citation type="journal article" date="2015" name="Plant Pathol. J.">
        <title>Isolation and Genomic Characterization of the T4-Like Bacteriophage PM2 Infecting Pectobacterium carotovorum subsp. carotovorum.</title>
        <authorList>
            <person name="Lim J.A."/>
            <person name="Lee D.H."/>
            <person name="Heu S."/>
        </authorList>
    </citation>
    <scope>NUCLEOTIDE SEQUENCE [LARGE SCALE GENOMIC DNA]</scope>
</reference>
<proteinExistence type="predicted"/>
<dbReference type="EMBL" id="KF835987">
    <property type="protein sequence ID" value="AHY25073.1"/>
    <property type="molecule type" value="Genomic_DNA"/>
</dbReference>
<organism evidence="1 2">
    <name type="scientific">Pectobacterium bacteriophage PM2</name>
    <dbReference type="NCBI Taxonomy" id="1429794"/>
    <lineage>
        <taxon>Viruses</taxon>
        <taxon>Duplodnaviria</taxon>
        <taxon>Heunggongvirae</taxon>
        <taxon>Uroviricota</taxon>
        <taxon>Caudoviricetes</taxon>
        <taxon>Pantevenvirales</taxon>
        <taxon>Straboviridae</taxon>
        <taxon>Tevenvirinae</taxon>
        <taxon>Mosugukvirus</taxon>
        <taxon>Mosugukvirus pm2</taxon>
    </lineage>
</organism>
<keyword evidence="2" id="KW-1185">Reference proteome</keyword>
<sequence>MYGYSVVNLENHEIGHKDDEIIISVKVPEGCCWAGVPMAFSKEDAVLIAKEILKICEG</sequence>
<gene>
    <name evidence="1" type="ORF">PM2_111</name>
</gene>
<dbReference type="Proteomes" id="UP000030739">
    <property type="component" value="Segment"/>
</dbReference>
<protein>
    <submittedName>
        <fullName evidence="1">Uncharacterized protein</fullName>
    </submittedName>
</protein>
<name>A0A0A0Q0M7_9CAUD</name>
<dbReference type="OrthoDB" id="41031at10239"/>
<evidence type="ECO:0000313" key="1">
    <source>
        <dbReference type="EMBL" id="AHY25073.1"/>
    </source>
</evidence>
<dbReference type="GeneID" id="26638004"/>